<gene>
    <name evidence="3" type="ORF">CDD80_2232</name>
</gene>
<dbReference type="EMBL" id="NJES01002061">
    <property type="protein sequence ID" value="PHH58494.1"/>
    <property type="molecule type" value="Genomic_DNA"/>
</dbReference>
<dbReference type="Pfam" id="PF00702">
    <property type="entry name" value="Hydrolase"/>
    <property type="match status" value="1"/>
</dbReference>
<dbReference type="Proteomes" id="UP000226431">
    <property type="component" value="Unassembled WGS sequence"/>
</dbReference>
<protein>
    <submittedName>
        <fullName evidence="3">Uncharacterized protein</fullName>
    </submittedName>
</protein>
<reference evidence="3 4" key="1">
    <citation type="submission" date="2017-06" db="EMBL/GenBank/DDBJ databases">
        <title>Ant-infecting Ophiocordyceps genomes reveal a high diversity of potential behavioral manipulation genes and a possible major role for enterotoxins.</title>
        <authorList>
            <person name="De Bekker C."/>
            <person name="Evans H.C."/>
            <person name="Brachmann A."/>
            <person name="Hughes D.P."/>
        </authorList>
    </citation>
    <scope>NUCLEOTIDE SEQUENCE [LARGE SCALE GENOMIC DNA]</scope>
    <source>
        <strain evidence="3 4">Map16</strain>
    </source>
</reference>
<dbReference type="STRING" id="2004952.A0A2C5XUW3"/>
<dbReference type="InterPro" id="IPR023214">
    <property type="entry name" value="HAD_sf"/>
</dbReference>
<dbReference type="GO" id="GO:0016020">
    <property type="term" value="C:membrane"/>
    <property type="evidence" value="ECO:0007669"/>
    <property type="project" value="InterPro"/>
</dbReference>
<keyword evidence="2" id="KW-0472">Membrane</keyword>
<accession>A0A2C5XUW3</accession>
<keyword evidence="1" id="KW-1278">Translocase</keyword>
<feature type="transmembrane region" description="Helical" evidence="2">
    <location>
        <begin position="146"/>
        <end position="165"/>
    </location>
</feature>
<name>A0A2C5XUW3_9HYPO</name>
<dbReference type="InterPro" id="IPR036412">
    <property type="entry name" value="HAD-like_sf"/>
</dbReference>
<dbReference type="InterPro" id="IPR001757">
    <property type="entry name" value="P_typ_ATPase"/>
</dbReference>
<dbReference type="GO" id="GO:0005507">
    <property type="term" value="F:copper ion binding"/>
    <property type="evidence" value="ECO:0007669"/>
    <property type="project" value="TreeGrafter"/>
</dbReference>
<proteinExistence type="predicted"/>
<dbReference type="OrthoDB" id="5152758at2759"/>
<evidence type="ECO:0000313" key="3">
    <source>
        <dbReference type="EMBL" id="PHH58494.1"/>
    </source>
</evidence>
<keyword evidence="4" id="KW-1185">Reference proteome</keyword>
<organism evidence="3 4">
    <name type="scientific">Ophiocordyceps camponoti-rufipedis</name>
    <dbReference type="NCBI Taxonomy" id="2004952"/>
    <lineage>
        <taxon>Eukaryota</taxon>
        <taxon>Fungi</taxon>
        <taxon>Dikarya</taxon>
        <taxon>Ascomycota</taxon>
        <taxon>Pezizomycotina</taxon>
        <taxon>Sordariomycetes</taxon>
        <taxon>Hypocreomycetidae</taxon>
        <taxon>Hypocreales</taxon>
        <taxon>Ophiocordycipitaceae</taxon>
        <taxon>Ophiocordyceps</taxon>
    </lineage>
</organism>
<keyword evidence="2" id="KW-0812">Transmembrane</keyword>
<evidence type="ECO:0000256" key="1">
    <source>
        <dbReference type="ARBA" id="ARBA00022967"/>
    </source>
</evidence>
<dbReference type="Gene3D" id="3.40.50.1000">
    <property type="entry name" value="HAD superfamily/HAD-like"/>
    <property type="match status" value="1"/>
</dbReference>
<dbReference type="PRINTS" id="PR00119">
    <property type="entry name" value="CATATPASE"/>
</dbReference>
<keyword evidence="2" id="KW-1133">Transmembrane helix</keyword>
<dbReference type="SUPFAM" id="SSF56784">
    <property type="entry name" value="HAD-like"/>
    <property type="match status" value="1"/>
</dbReference>
<dbReference type="PANTHER" id="PTHR43520:SF8">
    <property type="entry name" value="P-TYPE CU(+) TRANSPORTER"/>
    <property type="match status" value="1"/>
</dbReference>
<feature type="transmembrane region" description="Helical" evidence="2">
    <location>
        <begin position="117"/>
        <end position="140"/>
    </location>
</feature>
<dbReference type="GO" id="GO:0055070">
    <property type="term" value="P:copper ion homeostasis"/>
    <property type="evidence" value="ECO:0007669"/>
    <property type="project" value="TreeGrafter"/>
</dbReference>
<dbReference type="GO" id="GO:0043682">
    <property type="term" value="F:P-type divalent copper transporter activity"/>
    <property type="evidence" value="ECO:0007669"/>
    <property type="project" value="TreeGrafter"/>
</dbReference>
<sequence length="218" mass="23406">MGVKTAMVTGDQPATALAVAAAVGIAAQDVFAGASPDQKQAMIRQLQARGEVVAMVGDGINDSPALATADVGMAMASGTDVAMEAADVVLMRPSDLMSVPAAMHLTRTIFRRIKMNLAWACMYNVLGLPIAMGFFLPVGLHMHPMMAGFAMACSSVSVVVSSLLLKFWSRPRWMLLDDGVPDRRRRFKTFAFFFPWRPGRTVPAEGGYVPLQNIDGEV</sequence>
<dbReference type="GO" id="GO:0016887">
    <property type="term" value="F:ATP hydrolysis activity"/>
    <property type="evidence" value="ECO:0007669"/>
    <property type="project" value="InterPro"/>
</dbReference>
<comment type="caution">
    <text evidence="3">The sequence shown here is derived from an EMBL/GenBank/DDBJ whole genome shotgun (WGS) entry which is preliminary data.</text>
</comment>
<dbReference type="AlphaFoldDB" id="A0A2C5XUW3"/>
<dbReference type="NCBIfam" id="TIGR01494">
    <property type="entry name" value="ATPase_P-type"/>
    <property type="match status" value="1"/>
</dbReference>
<evidence type="ECO:0000256" key="2">
    <source>
        <dbReference type="SAM" id="Phobius"/>
    </source>
</evidence>
<dbReference type="GO" id="GO:0005524">
    <property type="term" value="F:ATP binding"/>
    <property type="evidence" value="ECO:0007669"/>
    <property type="project" value="InterPro"/>
</dbReference>
<dbReference type="PROSITE" id="PS01229">
    <property type="entry name" value="COF_2"/>
    <property type="match status" value="1"/>
</dbReference>
<dbReference type="PANTHER" id="PTHR43520">
    <property type="entry name" value="ATP7, ISOFORM B"/>
    <property type="match status" value="1"/>
</dbReference>
<dbReference type="PRINTS" id="PR00120">
    <property type="entry name" value="HATPASE"/>
</dbReference>
<evidence type="ECO:0000313" key="4">
    <source>
        <dbReference type="Proteomes" id="UP000226431"/>
    </source>
</evidence>